<dbReference type="Proteomes" id="UP001597183">
    <property type="component" value="Unassembled WGS sequence"/>
</dbReference>
<gene>
    <name evidence="1" type="ORF">ACFQ5G_51850</name>
</gene>
<sequence>MDPVRAILLALARRANDTHLYWQAGLAAVRARRQVPQRGEAFAHAIQAELCLADALRAADLPAGFRIDGITLRPDPVDAMRQLRAHVPRLNPSGPIEAEHEQARQTYQQLAVDPLTDQEQAFAVQLADLPVARRDKVVDAAERIACHLP</sequence>
<dbReference type="EMBL" id="JBHTMK010000075">
    <property type="protein sequence ID" value="MFD1373877.1"/>
    <property type="molecule type" value="Genomic_DNA"/>
</dbReference>
<comment type="caution">
    <text evidence="1">The sequence shown here is derived from an EMBL/GenBank/DDBJ whole genome shotgun (WGS) entry which is preliminary data.</text>
</comment>
<evidence type="ECO:0000313" key="2">
    <source>
        <dbReference type="Proteomes" id="UP001597183"/>
    </source>
</evidence>
<organism evidence="1 2">
    <name type="scientific">Actinoplanes sichuanensis</name>
    <dbReference type="NCBI Taxonomy" id="512349"/>
    <lineage>
        <taxon>Bacteria</taxon>
        <taxon>Bacillati</taxon>
        <taxon>Actinomycetota</taxon>
        <taxon>Actinomycetes</taxon>
        <taxon>Micromonosporales</taxon>
        <taxon>Micromonosporaceae</taxon>
        <taxon>Actinoplanes</taxon>
    </lineage>
</organism>
<dbReference type="RefSeq" id="WP_317795341.1">
    <property type="nucleotide sequence ID" value="NZ_AP028461.1"/>
</dbReference>
<accession>A0ABW4AUL3</accession>
<evidence type="ECO:0000313" key="1">
    <source>
        <dbReference type="EMBL" id="MFD1373877.1"/>
    </source>
</evidence>
<reference evidence="2" key="1">
    <citation type="journal article" date="2019" name="Int. J. Syst. Evol. Microbiol.">
        <title>The Global Catalogue of Microorganisms (GCM) 10K type strain sequencing project: providing services to taxonomists for standard genome sequencing and annotation.</title>
        <authorList>
            <consortium name="The Broad Institute Genomics Platform"/>
            <consortium name="The Broad Institute Genome Sequencing Center for Infectious Disease"/>
            <person name="Wu L."/>
            <person name="Ma J."/>
        </authorList>
    </citation>
    <scope>NUCLEOTIDE SEQUENCE [LARGE SCALE GENOMIC DNA]</scope>
    <source>
        <strain evidence="2">CCM 7526</strain>
    </source>
</reference>
<name>A0ABW4AUL3_9ACTN</name>
<protein>
    <recommendedName>
        <fullName evidence="3">DUF222 domain-containing protein</fullName>
    </recommendedName>
</protein>
<proteinExistence type="predicted"/>
<evidence type="ECO:0008006" key="3">
    <source>
        <dbReference type="Google" id="ProtNLM"/>
    </source>
</evidence>
<keyword evidence="2" id="KW-1185">Reference proteome</keyword>